<proteinExistence type="predicted"/>
<dbReference type="GO" id="GO:0005524">
    <property type="term" value="F:ATP binding"/>
    <property type="evidence" value="ECO:0007669"/>
    <property type="project" value="UniProtKB-UniRule"/>
</dbReference>
<feature type="domain" description="ATP-grasp" evidence="5">
    <location>
        <begin position="119"/>
        <end position="318"/>
    </location>
</feature>
<dbReference type="GO" id="GO:0046872">
    <property type="term" value="F:metal ion binding"/>
    <property type="evidence" value="ECO:0007669"/>
    <property type="project" value="InterPro"/>
</dbReference>
<evidence type="ECO:0000256" key="3">
    <source>
        <dbReference type="ARBA" id="ARBA00022840"/>
    </source>
</evidence>
<evidence type="ECO:0000256" key="2">
    <source>
        <dbReference type="ARBA" id="ARBA00022741"/>
    </source>
</evidence>
<comment type="caution">
    <text evidence="6">The sequence shown here is derived from an EMBL/GenBank/DDBJ whole genome shotgun (WGS) entry which is preliminary data.</text>
</comment>
<protein>
    <submittedName>
        <fullName evidence="6">Arginase</fullName>
    </submittedName>
</protein>
<evidence type="ECO:0000313" key="7">
    <source>
        <dbReference type="Proteomes" id="UP000233343"/>
    </source>
</evidence>
<reference evidence="6 7" key="1">
    <citation type="journal article" date="2010" name="Int. J. Syst. Evol. Microbiol.">
        <title>Bacillus horneckiae sp. nov., isolated from a spacecraft-assembly clean room.</title>
        <authorList>
            <person name="Vaishampayan P."/>
            <person name="Probst A."/>
            <person name="Krishnamurthi S."/>
            <person name="Ghosh S."/>
            <person name="Osman S."/>
            <person name="McDowall A."/>
            <person name="Ruckmani A."/>
            <person name="Mayilraj S."/>
            <person name="Venkateswaran K."/>
        </authorList>
    </citation>
    <scope>NUCLEOTIDE SEQUENCE [LARGE SCALE GENOMIC DNA]</scope>
    <source>
        <strain evidence="7">1PO1SC</strain>
    </source>
</reference>
<organism evidence="6 7">
    <name type="scientific">Cytobacillus horneckiae</name>
    <dbReference type="NCBI Taxonomy" id="549687"/>
    <lineage>
        <taxon>Bacteria</taxon>
        <taxon>Bacillati</taxon>
        <taxon>Bacillota</taxon>
        <taxon>Bacilli</taxon>
        <taxon>Bacillales</taxon>
        <taxon>Bacillaceae</taxon>
        <taxon>Cytobacillus</taxon>
    </lineage>
</organism>
<dbReference type="InterPro" id="IPR052032">
    <property type="entry name" value="ATP-dep_AA_Ligase"/>
</dbReference>
<dbReference type="PANTHER" id="PTHR43585:SF2">
    <property type="entry name" value="ATP-GRASP ENZYME FSQD"/>
    <property type="match status" value="1"/>
</dbReference>
<dbReference type="InterPro" id="IPR005479">
    <property type="entry name" value="CPAse_ATP-bd"/>
</dbReference>
<evidence type="ECO:0000256" key="4">
    <source>
        <dbReference type="PROSITE-ProRule" id="PRU00409"/>
    </source>
</evidence>
<dbReference type="InterPro" id="IPR011761">
    <property type="entry name" value="ATP-grasp"/>
</dbReference>
<dbReference type="SUPFAM" id="SSF56059">
    <property type="entry name" value="Glutathione synthetase ATP-binding domain-like"/>
    <property type="match status" value="1"/>
</dbReference>
<dbReference type="Pfam" id="PF18603">
    <property type="entry name" value="LAL_C2"/>
    <property type="match status" value="1"/>
</dbReference>
<dbReference type="AlphaFoldDB" id="A0A2N0ZBY1"/>
<gene>
    <name evidence="6" type="ORF">CWS20_21055</name>
</gene>
<dbReference type="Proteomes" id="UP000233343">
    <property type="component" value="Unassembled WGS sequence"/>
</dbReference>
<dbReference type="Pfam" id="PF13535">
    <property type="entry name" value="ATP-grasp_4"/>
    <property type="match status" value="1"/>
</dbReference>
<keyword evidence="1" id="KW-0436">Ligase</keyword>
<dbReference type="PROSITE" id="PS50975">
    <property type="entry name" value="ATP_GRASP"/>
    <property type="match status" value="1"/>
</dbReference>
<dbReference type="PANTHER" id="PTHR43585">
    <property type="entry name" value="FUMIPYRROLE BIOSYNTHESIS PROTEIN C"/>
    <property type="match status" value="1"/>
</dbReference>
<evidence type="ECO:0000259" key="5">
    <source>
        <dbReference type="PROSITE" id="PS50975"/>
    </source>
</evidence>
<keyword evidence="3 4" id="KW-0067">ATP-binding</keyword>
<dbReference type="GO" id="GO:0016874">
    <property type="term" value="F:ligase activity"/>
    <property type="evidence" value="ECO:0007669"/>
    <property type="project" value="UniProtKB-KW"/>
</dbReference>
<keyword evidence="7" id="KW-1185">Reference proteome</keyword>
<accession>A0A2N0ZBY1</accession>
<dbReference type="Gene3D" id="3.30.470.20">
    <property type="entry name" value="ATP-grasp fold, B domain"/>
    <property type="match status" value="1"/>
</dbReference>
<dbReference type="SMART" id="SM01209">
    <property type="entry name" value="GARS_A"/>
    <property type="match status" value="1"/>
</dbReference>
<name>A0A2N0ZBY1_9BACI</name>
<keyword evidence="2 4" id="KW-0547">Nucleotide-binding</keyword>
<dbReference type="PROSITE" id="PS00867">
    <property type="entry name" value="CPSASE_2"/>
    <property type="match status" value="1"/>
</dbReference>
<dbReference type="EMBL" id="PISD01000051">
    <property type="protein sequence ID" value="PKG27041.1"/>
    <property type="molecule type" value="Genomic_DNA"/>
</dbReference>
<sequence>MVLKTKKANILLFIESNTTGTGKKAFDVAKKLGYKGLLLTNDFSQYNDFEGIEYVICDTNNIKELSATIEYIGIESIVGILSTSEYYIEISAELAKQYGYDINNPTFIKNYRDKALLRTKLSKKKQIKQPKYKIIEKHTDLKNYNDNINFPCIVKPSMDSGSNDVKLCFNTEEVYNHVKVILEKDTNMRNQKMHPKVLIEEYIEGSEYSVEFFVNKEELNLIGITEKTTMGTPFFVEYRHIFPALISQDIKELILKTVSNATDELGYLRGALHAEIKIYKGDCYIIEINPRLAGGMIPELVKESAGIDILEQHILSILNKREIENIHIKSFSGIQFITAPSDGILEQINGIEEIKKLPEFHLASINAKSGANVRKAKNSSDRLGYFILNSNSYKELNDKLNLIIEKINIKVI</sequence>
<evidence type="ECO:0000313" key="6">
    <source>
        <dbReference type="EMBL" id="PKG27041.1"/>
    </source>
</evidence>
<dbReference type="InterPro" id="IPR040570">
    <property type="entry name" value="LAL_C2"/>
</dbReference>
<evidence type="ECO:0000256" key="1">
    <source>
        <dbReference type="ARBA" id="ARBA00022598"/>
    </source>
</evidence>